<comment type="subcellular location">
    <subcellularLocation>
        <location evidence="1 11">Cell outer membrane</location>
        <topology evidence="1 11">Multi-pass membrane protein</topology>
    </subcellularLocation>
</comment>
<evidence type="ECO:0000313" key="14">
    <source>
        <dbReference type="Proteomes" id="UP000199021"/>
    </source>
</evidence>
<dbReference type="InterPro" id="IPR037066">
    <property type="entry name" value="Plug_dom_sf"/>
</dbReference>
<keyword evidence="14" id="KW-1185">Reference proteome</keyword>
<name>A0A1H9GBN2_9BACT</name>
<dbReference type="AlphaFoldDB" id="A0A1H9GBN2"/>
<dbReference type="InterPro" id="IPR012910">
    <property type="entry name" value="Plug_dom"/>
</dbReference>
<evidence type="ECO:0000256" key="7">
    <source>
        <dbReference type="ARBA" id="ARBA00023065"/>
    </source>
</evidence>
<evidence type="ECO:0000256" key="9">
    <source>
        <dbReference type="ARBA" id="ARBA00023136"/>
    </source>
</evidence>
<keyword evidence="8" id="KW-0798">TonB box</keyword>
<keyword evidence="5 11" id="KW-0812">Transmembrane</keyword>
<keyword evidence="10 11" id="KW-0998">Cell outer membrane</keyword>
<evidence type="ECO:0000256" key="5">
    <source>
        <dbReference type="ARBA" id="ARBA00022692"/>
    </source>
</evidence>
<dbReference type="PROSITE" id="PS52016">
    <property type="entry name" value="TONB_DEPENDENT_REC_3"/>
    <property type="match status" value="1"/>
</dbReference>
<keyword evidence="4" id="KW-0410">Iron transport</keyword>
<evidence type="ECO:0000256" key="3">
    <source>
        <dbReference type="ARBA" id="ARBA00022452"/>
    </source>
</evidence>
<reference evidence="14" key="1">
    <citation type="submission" date="2016-10" db="EMBL/GenBank/DDBJ databases">
        <authorList>
            <person name="Varghese N."/>
            <person name="Submissions S."/>
        </authorList>
    </citation>
    <scope>NUCLEOTIDE SEQUENCE [LARGE SCALE GENOMIC DNA]</scope>
    <source>
        <strain evidence="14">DSM 24740</strain>
    </source>
</reference>
<keyword evidence="2 11" id="KW-0813">Transport</keyword>
<dbReference type="PANTHER" id="PTHR32552">
    <property type="entry name" value="FERRICHROME IRON RECEPTOR-RELATED"/>
    <property type="match status" value="1"/>
</dbReference>
<protein>
    <submittedName>
        <fullName evidence="13">TonB-linked outer membrane protein, SusC/RagA family</fullName>
    </submittedName>
</protein>
<dbReference type="Gene3D" id="2.60.40.1120">
    <property type="entry name" value="Carboxypeptidase-like, regulatory domain"/>
    <property type="match status" value="1"/>
</dbReference>
<gene>
    <name evidence="13" type="ORF">SAMN05444359_110107</name>
</gene>
<dbReference type="OrthoDB" id="9768177at2"/>
<keyword evidence="7" id="KW-0406">Ion transport</keyword>
<dbReference type="InterPro" id="IPR008969">
    <property type="entry name" value="CarboxyPept-like_regulatory"/>
</dbReference>
<organism evidence="13 14">
    <name type="scientific">Neolewinella agarilytica</name>
    <dbReference type="NCBI Taxonomy" id="478744"/>
    <lineage>
        <taxon>Bacteria</taxon>
        <taxon>Pseudomonadati</taxon>
        <taxon>Bacteroidota</taxon>
        <taxon>Saprospiria</taxon>
        <taxon>Saprospirales</taxon>
        <taxon>Lewinellaceae</taxon>
        <taxon>Neolewinella</taxon>
    </lineage>
</organism>
<dbReference type="GO" id="GO:0009279">
    <property type="term" value="C:cell outer membrane"/>
    <property type="evidence" value="ECO:0007669"/>
    <property type="project" value="UniProtKB-SubCell"/>
</dbReference>
<dbReference type="EMBL" id="FOFB01000010">
    <property type="protein sequence ID" value="SEQ47168.1"/>
    <property type="molecule type" value="Genomic_DNA"/>
</dbReference>
<evidence type="ECO:0000256" key="10">
    <source>
        <dbReference type="ARBA" id="ARBA00023237"/>
    </source>
</evidence>
<dbReference type="Pfam" id="PF13715">
    <property type="entry name" value="CarbopepD_reg_2"/>
    <property type="match status" value="1"/>
</dbReference>
<evidence type="ECO:0000256" key="1">
    <source>
        <dbReference type="ARBA" id="ARBA00004571"/>
    </source>
</evidence>
<dbReference type="SUPFAM" id="SSF49464">
    <property type="entry name" value="Carboxypeptidase regulatory domain-like"/>
    <property type="match status" value="1"/>
</dbReference>
<dbReference type="InterPro" id="IPR039426">
    <property type="entry name" value="TonB-dep_rcpt-like"/>
</dbReference>
<dbReference type="GO" id="GO:0006826">
    <property type="term" value="P:iron ion transport"/>
    <property type="evidence" value="ECO:0007669"/>
    <property type="project" value="UniProtKB-KW"/>
</dbReference>
<dbReference type="STRING" id="478744.SAMN05444359_110107"/>
<keyword evidence="3 11" id="KW-1134">Transmembrane beta strand</keyword>
<accession>A0A1H9GBN2</accession>
<evidence type="ECO:0000256" key="6">
    <source>
        <dbReference type="ARBA" id="ARBA00023004"/>
    </source>
</evidence>
<dbReference type="Pfam" id="PF07715">
    <property type="entry name" value="Plug"/>
    <property type="match status" value="1"/>
</dbReference>
<dbReference type="SUPFAM" id="SSF56935">
    <property type="entry name" value="Porins"/>
    <property type="match status" value="1"/>
</dbReference>
<keyword evidence="6" id="KW-0408">Iron</keyword>
<keyword evidence="9 11" id="KW-0472">Membrane</keyword>
<dbReference type="Proteomes" id="UP000199021">
    <property type="component" value="Unassembled WGS sequence"/>
</dbReference>
<dbReference type="Gene3D" id="2.40.170.20">
    <property type="entry name" value="TonB-dependent receptor, beta-barrel domain"/>
    <property type="match status" value="1"/>
</dbReference>
<proteinExistence type="inferred from homology"/>
<dbReference type="RefSeq" id="WP_090168140.1">
    <property type="nucleotide sequence ID" value="NZ_FOFB01000010.1"/>
</dbReference>
<comment type="similarity">
    <text evidence="11">Belongs to the TonB-dependent receptor family.</text>
</comment>
<evidence type="ECO:0000256" key="4">
    <source>
        <dbReference type="ARBA" id="ARBA00022496"/>
    </source>
</evidence>
<dbReference type="NCBIfam" id="TIGR04056">
    <property type="entry name" value="OMP_RagA_SusC"/>
    <property type="match status" value="1"/>
</dbReference>
<dbReference type="InParanoid" id="A0A1H9GBN2"/>
<dbReference type="NCBIfam" id="TIGR04057">
    <property type="entry name" value="SusC_RagA_signa"/>
    <property type="match status" value="1"/>
</dbReference>
<evidence type="ECO:0000313" key="13">
    <source>
        <dbReference type="EMBL" id="SEQ47168.1"/>
    </source>
</evidence>
<sequence>MRQKLPILQLLFLLAFTTTLLGQKELTGSLTDGNDPLIGASVIVQGTTIGTVTDYDGKFSLTVPDDAKALLFSYTGYETVTMPVGSTRIFEITLKESSVALGEVVVTALGVKREKKALGYAVQDIKSEEIAETRSTNVVNGLSGKVAGLQVSAGNVPGGGSQVTIRGNSSILGNNQPLYVIDGVPMEGDFAAPIEGASNNNVYGGGISEVSPDNIESITVLKGANAAALYGSRAANGVILVTTKSGKGAEGLTISYSGSYTTENPFITPEFQNIYGGGTGRVSWYADGRNGGVEIDELALEQFRAAYPDAPLVGTAGVDESWGAPMDGRLVRTWWSGQETAPLVPVEDSWDNFWVTGQTLNNTLSISNNYGSGNFRFSFGNVDQVGILYNNDYKRNNFRLNLDQELAPKLKVSVSTEYIKSGSDNRQQPVLWELGTWHHRHDDWGLLRDYEQFMDVHITRESDQYPYANWQHSFALNRFYEQETLTRANDKDRFLGNIAFTYEFLPNLNLMVRGGTDLWTDTRRSITRNERIKSNTERTQSFNEDVLRRQETNVDFILSYNNYFGENISLTAQAGGNHRTNYFKRNYIGVNDATINGLYNVANNASQNTNVSRIEEKEVNSFFGSASLGYKSFLYLDMTARNDWSSTLPVENNSYFYPSLSLSGILTDALNINSKFLSFAKVRVGWAQVGSDTDPYRLTQVFDPTTGWDATTPLFTEQGTIASTGLRPERTTGKEVGADLRFLGGRIGLDVTLYEQTTTDQIISVAVSRATGYDSKLLNAGKIRNRGVEVVLNGAVVDNPNFGWNVSLNYARNRNSVLELFTDDNGNELETIVLSSRRGLSLEARVGQPFGTLFGSGYARVEGGEFDGQVIYEDGIAVKDPDLKILGNVTPDWIGGFRNEFRLGPVSISALIDAKIGGDIAEESTSTGYQTGVYPLTALGREEGVIGVGAVNIGDDENPVYVANDVVAPTRNVLGALSVRYANEGAIFDASYVKLREASIRYVLPSKMVEKLGFIRAASVSVIGRNLAMLYSNHSNIDPEFNIYGGNLQGALYYTTIPSTRSFGVNLNLTF</sequence>
<evidence type="ECO:0000259" key="12">
    <source>
        <dbReference type="Pfam" id="PF07715"/>
    </source>
</evidence>
<dbReference type="PANTHER" id="PTHR32552:SF81">
    <property type="entry name" value="TONB-DEPENDENT OUTER MEMBRANE RECEPTOR"/>
    <property type="match status" value="1"/>
</dbReference>
<evidence type="ECO:0000256" key="2">
    <source>
        <dbReference type="ARBA" id="ARBA00022448"/>
    </source>
</evidence>
<dbReference type="Gene3D" id="2.170.130.10">
    <property type="entry name" value="TonB-dependent receptor, plug domain"/>
    <property type="match status" value="1"/>
</dbReference>
<dbReference type="InterPro" id="IPR023997">
    <property type="entry name" value="TonB-dep_OMP_SusC/RagA_CS"/>
</dbReference>
<evidence type="ECO:0000256" key="8">
    <source>
        <dbReference type="ARBA" id="ARBA00023077"/>
    </source>
</evidence>
<feature type="domain" description="TonB-dependent receptor plug" evidence="12">
    <location>
        <begin position="116"/>
        <end position="238"/>
    </location>
</feature>
<dbReference type="InterPro" id="IPR036942">
    <property type="entry name" value="Beta-barrel_TonB_sf"/>
</dbReference>
<dbReference type="InterPro" id="IPR023996">
    <property type="entry name" value="TonB-dep_OMP_SusC/RagA"/>
</dbReference>
<evidence type="ECO:0000256" key="11">
    <source>
        <dbReference type="PROSITE-ProRule" id="PRU01360"/>
    </source>
</evidence>